<dbReference type="Proteomes" id="UP000520767">
    <property type="component" value="Unassembled WGS sequence"/>
</dbReference>
<proteinExistence type="predicted"/>
<evidence type="ECO:0000313" key="3">
    <source>
        <dbReference type="Proteomes" id="UP000520767"/>
    </source>
</evidence>
<evidence type="ECO:0000313" key="2">
    <source>
        <dbReference type="EMBL" id="MBB4912624.1"/>
    </source>
</evidence>
<comment type="caution">
    <text evidence="2">The sequence shown here is derived from an EMBL/GenBank/DDBJ whole genome shotgun (WGS) entry which is preliminary data.</text>
</comment>
<reference evidence="2 3" key="1">
    <citation type="submission" date="2020-08" db="EMBL/GenBank/DDBJ databases">
        <title>Genomic Encyclopedia of Type Strains, Phase III (KMG-III): the genomes of soil and plant-associated and newly described type strains.</title>
        <authorList>
            <person name="Whitman W."/>
        </authorList>
    </citation>
    <scope>NUCLEOTIDE SEQUENCE [LARGE SCALE GENOMIC DNA]</scope>
    <source>
        <strain evidence="2 3">CECT 8960</strain>
    </source>
</reference>
<dbReference type="RefSeq" id="WP_311771581.1">
    <property type="nucleotide sequence ID" value="NZ_JACHJQ010000014.1"/>
</dbReference>
<dbReference type="AlphaFoldDB" id="A0A7W7QFP2"/>
<sequence length="262" mass="27891">MSVSTFGSPDDPAVLLIHGAGASMDWWAPEFCRMLVDRYVIRYDHRDTGDAPSYPPGEPGYTGTDLVTDAVSVLDSLSVAAAHVVGISMGGGIAQEIALYHPSRVLSLTVMSTTAGAGDADLPGVTPVDFPPEPDWADESAVVEYLVASQRAVSAEPFAEAEIREIATIAVSRTANHESSQKNHFAAPDDGRPVRHRLPEITVPTLVLHGDSDPLLPLPHGEALAREIPGARLVVLPNTGHEFPSRNWPLVAKEVLALTASR</sequence>
<dbReference type="InterPro" id="IPR000073">
    <property type="entry name" value="AB_hydrolase_1"/>
</dbReference>
<dbReference type="GO" id="GO:0004806">
    <property type="term" value="F:triacylglycerol lipase activity"/>
    <property type="evidence" value="ECO:0007669"/>
    <property type="project" value="TreeGrafter"/>
</dbReference>
<dbReference type="Pfam" id="PF00561">
    <property type="entry name" value="Abhydrolase_1"/>
    <property type="match status" value="1"/>
</dbReference>
<feature type="domain" description="AB hydrolase-1" evidence="1">
    <location>
        <begin position="12"/>
        <end position="242"/>
    </location>
</feature>
<dbReference type="PRINTS" id="PR00111">
    <property type="entry name" value="ABHYDROLASE"/>
</dbReference>
<dbReference type="GO" id="GO:0046503">
    <property type="term" value="P:glycerolipid catabolic process"/>
    <property type="evidence" value="ECO:0007669"/>
    <property type="project" value="TreeGrafter"/>
</dbReference>
<accession>A0A7W7QFP2</accession>
<dbReference type="EMBL" id="JACHJQ010000014">
    <property type="protein sequence ID" value="MBB4912624.1"/>
    <property type="molecule type" value="Genomic_DNA"/>
</dbReference>
<evidence type="ECO:0000259" key="1">
    <source>
        <dbReference type="Pfam" id="PF00561"/>
    </source>
</evidence>
<dbReference type="PANTHER" id="PTHR43433:SF5">
    <property type="entry name" value="AB HYDROLASE-1 DOMAIN-CONTAINING PROTEIN"/>
    <property type="match status" value="1"/>
</dbReference>
<dbReference type="PANTHER" id="PTHR43433">
    <property type="entry name" value="HYDROLASE, ALPHA/BETA FOLD FAMILY PROTEIN"/>
    <property type="match status" value="1"/>
</dbReference>
<gene>
    <name evidence="2" type="ORF">FHR82_008896</name>
</gene>
<dbReference type="InterPro" id="IPR029058">
    <property type="entry name" value="AB_hydrolase_fold"/>
</dbReference>
<dbReference type="InterPro" id="IPR050471">
    <property type="entry name" value="AB_hydrolase"/>
</dbReference>
<name>A0A7W7QFP2_9PSEU</name>
<protein>
    <submittedName>
        <fullName evidence="2">Pimeloyl-ACP methyl ester carboxylesterase</fullName>
    </submittedName>
</protein>
<dbReference type="Gene3D" id="3.40.50.1820">
    <property type="entry name" value="alpha/beta hydrolase"/>
    <property type="match status" value="1"/>
</dbReference>
<dbReference type="SUPFAM" id="SSF53474">
    <property type="entry name" value="alpha/beta-Hydrolases"/>
    <property type="match status" value="1"/>
</dbReference>
<organism evidence="2 3">
    <name type="scientific">Actinophytocola algeriensis</name>
    <dbReference type="NCBI Taxonomy" id="1768010"/>
    <lineage>
        <taxon>Bacteria</taxon>
        <taxon>Bacillati</taxon>
        <taxon>Actinomycetota</taxon>
        <taxon>Actinomycetes</taxon>
        <taxon>Pseudonocardiales</taxon>
        <taxon>Pseudonocardiaceae</taxon>
    </lineage>
</organism>
<keyword evidence="3" id="KW-1185">Reference proteome</keyword>